<gene>
    <name evidence="1" type="ordered locus">NRI_0225</name>
</gene>
<dbReference type="EMBL" id="CP001431">
    <property type="protein sequence ID" value="ACT69206.1"/>
    <property type="molecule type" value="Genomic_DNA"/>
</dbReference>
<proteinExistence type="predicted"/>
<evidence type="ECO:0000313" key="1">
    <source>
        <dbReference type="EMBL" id="ACT69206.1"/>
    </source>
</evidence>
<name>C6V4A0_NEORI</name>
<dbReference type="HOGENOM" id="CLU_3063910_0_0_5"/>
<protein>
    <submittedName>
        <fullName evidence="1">Uncharacterized protein</fullName>
    </submittedName>
</protein>
<organism evidence="1 2">
    <name type="scientific">Neorickettsia risticii (strain Illinois)</name>
    <dbReference type="NCBI Taxonomy" id="434131"/>
    <lineage>
        <taxon>Bacteria</taxon>
        <taxon>Pseudomonadati</taxon>
        <taxon>Pseudomonadota</taxon>
        <taxon>Alphaproteobacteria</taxon>
        <taxon>Rickettsiales</taxon>
        <taxon>Anaplasmataceae</taxon>
        <taxon>Neorickettsia</taxon>
    </lineage>
</organism>
<accession>C6V4A0</accession>
<reference evidence="1 2" key="1">
    <citation type="journal article" date="2009" name="Nucleic Acids Res.">
        <title>Analysis of complete genome sequence of Neorickettsia risticii: causative agent of Potomac horse fever.</title>
        <authorList>
            <person name="Lin M."/>
            <person name="Zhang C."/>
            <person name="Gibson K."/>
            <person name="Rikihisa Y."/>
        </authorList>
    </citation>
    <scope>NUCLEOTIDE SEQUENCE [LARGE SCALE GENOMIC DNA]</scope>
    <source>
        <strain evidence="1 2">Illinois</strain>
    </source>
</reference>
<dbReference type="Proteomes" id="UP000001627">
    <property type="component" value="Chromosome"/>
</dbReference>
<dbReference type="KEGG" id="nri:NRI_0225"/>
<sequence length="53" mass="6032">MCPSSTSFAFVSEVMKFTSGLFRRCLNTTGKWYFKGEVMQKGCTCGKYSKKML</sequence>
<evidence type="ECO:0000313" key="2">
    <source>
        <dbReference type="Proteomes" id="UP000001627"/>
    </source>
</evidence>
<dbReference type="STRING" id="434131.NRI_0225"/>
<dbReference type="AlphaFoldDB" id="C6V4A0"/>
<keyword evidence="2" id="KW-1185">Reference proteome</keyword>